<evidence type="ECO:0000313" key="2">
    <source>
        <dbReference type="EMBL" id="SHE83877.1"/>
    </source>
</evidence>
<organism evidence="2 3">
    <name type="scientific">Psychroflexus salarius</name>
    <dbReference type="NCBI Taxonomy" id="1155689"/>
    <lineage>
        <taxon>Bacteria</taxon>
        <taxon>Pseudomonadati</taxon>
        <taxon>Bacteroidota</taxon>
        <taxon>Flavobacteriia</taxon>
        <taxon>Flavobacteriales</taxon>
        <taxon>Flavobacteriaceae</taxon>
        <taxon>Psychroflexus</taxon>
    </lineage>
</organism>
<gene>
    <name evidence="2" type="ORF">SAMN05444278_106132</name>
</gene>
<dbReference type="Gene3D" id="3.40.50.300">
    <property type="entry name" value="P-loop containing nucleotide triphosphate hydrolases"/>
    <property type="match status" value="1"/>
</dbReference>
<reference evidence="2 3" key="1">
    <citation type="submission" date="2016-11" db="EMBL/GenBank/DDBJ databases">
        <authorList>
            <person name="Jaros S."/>
            <person name="Januszkiewicz K."/>
            <person name="Wedrychowicz H."/>
        </authorList>
    </citation>
    <scope>NUCLEOTIDE SEQUENCE [LARGE SCALE GENOMIC DNA]</scope>
    <source>
        <strain evidence="2 3">DSM 25661</strain>
    </source>
</reference>
<name>A0A1M4WRT9_9FLAO</name>
<dbReference type="Proteomes" id="UP000184462">
    <property type="component" value="Unassembled WGS sequence"/>
</dbReference>
<dbReference type="GO" id="GO:0016779">
    <property type="term" value="F:nucleotidyltransferase activity"/>
    <property type="evidence" value="ECO:0007669"/>
    <property type="project" value="UniProtKB-KW"/>
</dbReference>
<dbReference type="InterPro" id="IPR052735">
    <property type="entry name" value="NAD_biosynth-regulator"/>
</dbReference>
<dbReference type="InterPro" id="IPR038727">
    <property type="entry name" value="NadR/Ttd14_AAA_dom"/>
</dbReference>
<dbReference type="InterPro" id="IPR027417">
    <property type="entry name" value="P-loop_NTPase"/>
</dbReference>
<keyword evidence="2" id="KW-0548">Nucleotidyltransferase</keyword>
<dbReference type="AlphaFoldDB" id="A0A1M4WRT9"/>
<keyword evidence="2" id="KW-0808">Transferase</keyword>
<feature type="domain" description="NadR/Ttd14 AAA" evidence="1">
    <location>
        <begin position="14"/>
        <end position="173"/>
    </location>
</feature>
<dbReference type="SUPFAM" id="SSF52540">
    <property type="entry name" value="P-loop containing nucleoside triphosphate hydrolases"/>
    <property type="match status" value="1"/>
</dbReference>
<dbReference type="Pfam" id="PF13521">
    <property type="entry name" value="AAA_28"/>
    <property type="match status" value="1"/>
</dbReference>
<accession>A0A1M4WRT9</accession>
<protein>
    <submittedName>
        <fullName evidence="2">Nicotinamide-nucleotide adenylyltransferase, NadR type</fullName>
    </submittedName>
</protein>
<evidence type="ECO:0000313" key="3">
    <source>
        <dbReference type="Proteomes" id="UP000184462"/>
    </source>
</evidence>
<keyword evidence="3" id="KW-1185">Reference proteome</keyword>
<evidence type="ECO:0000259" key="1">
    <source>
        <dbReference type="Pfam" id="PF13521"/>
    </source>
</evidence>
<dbReference type="PANTHER" id="PTHR37512">
    <property type="entry name" value="TRIFUNCTIONAL NAD BIOSYNTHESIS/REGULATOR PROTEIN NADR"/>
    <property type="match status" value="1"/>
</dbReference>
<dbReference type="RefSeq" id="WP_073193242.1">
    <property type="nucleotide sequence ID" value="NZ_FQTW01000006.1"/>
</dbReference>
<dbReference type="EMBL" id="FQTW01000006">
    <property type="protein sequence ID" value="SHE83877.1"/>
    <property type="molecule type" value="Genomic_DNA"/>
</dbReference>
<dbReference type="PANTHER" id="PTHR37512:SF1">
    <property type="entry name" value="NADR_TTD14 AAA DOMAIN-CONTAINING PROTEIN"/>
    <property type="match status" value="1"/>
</dbReference>
<dbReference type="STRING" id="1155689.SAMN05444278_106132"/>
<sequence length="185" mass="21813">MAKTTEHAQNQLIKIVLFGPESTGKTTLAQSLANYYQTNWVEEFARDYLQKKYDDSGLICEPKDIMPIVEGQLKLEKKKALNAKKFLFCDTNPLQTYVYANAYYTNYENKRLKTILNQLDYQLYFLTNIDTPWVEDDLRDKPTERHKMLKLFSDELKARNLNFIMLSGNENQRLQQAITYIDKLF</sequence>
<dbReference type="OrthoDB" id="9151999at2"/>
<proteinExistence type="predicted"/>